<comment type="subcellular location">
    <subcellularLocation>
        <location evidence="1">Membrane</location>
    </subcellularLocation>
</comment>
<feature type="transmembrane region" description="Helical" evidence="5">
    <location>
        <begin position="65"/>
        <end position="93"/>
    </location>
</feature>
<proteinExistence type="predicted"/>
<dbReference type="AlphaFoldDB" id="A0A1N7KZ10"/>
<dbReference type="InterPro" id="IPR023352">
    <property type="entry name" value="MAPEG-like_dom_sf"/>
</dbReference>
<feature type="transmembrane region" description="Helical" evidence="5">
    <location>
        <begin position="113"/>
        <end position="130"/>
    </location>
</feature>
<dbReference type="Gene3D" id="1.20.120.550">
    <property type="entry name" value="Membrane associated eicosanoid/glutathione metabolism-like domain"/>
    <property type="match status" value="1"/>
</dbReference>
<evidence type="ECO:0000256" key="5">
    <source>
        <dbReference type="SAM" id="Phobius"/>
    </source>
</evidence>
<feature type="transmembrane region" description="Helical" evidence="5">
    <location>
        <begin position="6"/>
        <end position="26"/>
    </location>
</feature>
<organism evidence="6 7">
    <name type="scientific">Phaeovulum vinaykumarii</name>
    <dbReference type="NCBI Taxonomy" id="407234"/>
    <lineage>
        <taxon>Bacteria</taxon>
        <taxon>Pseudomonadati</taxon>
        <taxon>Pseudomonadota</taxon>
        <taxon>Alphaproteobacteria</taxon>
        <taxon>Rhodobacterales</taxon>
        <taxon>Paracoccaceae</taxon>
        <taxon>Phaeovulum</taxon>
    </lineage>
</organism>
<dbReference type="Pfam" id="PF01124">
    <property type="entry name" value="MAPEG"/>
    <property type="match status" value="1"/>
</dbReference>
<accession>A0A1N7KZ10</accession>
<dbReference type="RefSeq" id="WP_076364045.1">
    <property type="nucleotide sequence ID" value="NZ_FTOM01000002.1"/>
</dbReference>
<keyword evidence="7" id="KW-1185">Reference proteome</keyword>
<evidence type="ECO:0000256" key="3">
    <source>
        <dbReference type="ARBA" id="ARBA00022989"/>
    </source>
</evidence>
<keyword evidence="4 5" id="KW-0472">Membrane</keyword>
<protein>
    <submittedName>
        <fullName evidence="6">Uncharacterized conserved protein, MAPEG superfamily</fullName>
    </submittedName>
</protein>
<evidence type="ECO:0000256" key="1">
    <source>
        <dbReference type="ARBA" id="ARBA00004370"/>
    </source>
</evidence>
<evidence type="ECO:0000313" key="7">
    <source>
        <dbReference type="Proteomes" id="UP000186098"/>
    </source>
</evidence>
<dbReference type="Proteomes" id="UP000186098">
    <property type="component" value="Unassembled WGS sequence"/>
</dbReference>
<keyword evidence="3 5" id="KW-1133">Transmembrane helix</keyword>
<reference evidence="7" key="1">
    <citation type="submission" date="2017-01" db="EMBL/GenBank/DDBJ databases">
        <authorList>
            <person name="Varghese N."/>
            <person name="Submissions S."/>
        </authorList>
    </citation>
    <scope>NUCLEOTIDE SEQUENCE [LARGE SCALE GENOMIC DNA]</scope>
    <source>
        <strain evidence="7">DSM 18714</strain>
    </source>
</reference>
<gene>
    <name evidence="6" type="ORF">SAMN05421795_102332</name>
</gene>
<sequence>MSAEIAALVCAALLQIGTLFVLAVFANMELGSRWTMSPRDLAPEHQLSRFTARLKRAYENHFEGLALFIAAVVAVEASGENSAVTALAAWAYVIARLAYVPAYVMGLVPWRSVLFGVGLMATLVMLFAALI</sequence>
<dbReference type="SUPFAM" id="SSF161084">
    <property type="entry name" value="MAPEG domain-like"/>
    <property type="match status" value="1"/>
</dbReference>
<dbReference type="EMBL" id="FTOM01000002">
    <property type="protein sequence ID" value="SIS66818.1"/>
    <property type="molecule type" value="Genomic_DNA"/>
</dbReference>
<evidence type="ECO:0000256" key="2">
    <source>
        <dbReference type="ARBA" id="ARBA00022692"/>
    </source>
</evidence>
<dbReference type="PANTHER" id="PTHR35371">
    <property type="entry name" value="INNER MEMBRANE PROTEIN"/>
    <property type="match status" value="1"/>
</dbReference>
<name>A0A1N7KZ10_9RHOB</name>
<evidence type="ECO:0000256" key="4">
    <source>
        <dbReference type="ARBA" id="ARBA00023136"/>
    </source>
</evidence>
<dbReference type="PANTHER" id="PTHR35371:SF1">
    <property type="entry name" value="BLR7753 PROTEIN"/>
    <property type="match status" value="1"/>
</dbReference>
<dbReference type="OrthoDB" id="7743618at2"/>
<dbReference type="GO" id="GO:0016020">
    <property type="term" value="C:membrane"/>
    <property type="evidence" value="ECO:0007669"/>
    <property type="project" value="UniProtKB-SubCell"/>
</dbReference>
<keyword evidence="2 5" id="KW-0812">Transmembrane</keyword>
<dbReference type="STRING" id="407234.SAMN05421795_102332"/>
<dbReference type="InterPro" id="IPR001129">
    <property type="entry name" value="Membr-assoc_MAPEG"/>
</dbReference>
<evidence type="ECO:0000313" key="6">
    <source>
        <dbReference type="EMBL" id="SIS66818.1"/>
    </source>
</evidence>